<dbReference type="PANTHER" id="PTHR45702">
    <property type="entry name" value="ADAM10/ADAM17 METALLOPEPTIDASE FAMILY MEMBER"/>
    <property type="match status" value="1"/>
</dbReference>
<dbReference type="PANTHER" id="PTHR45702:SF6">
    <property type="entry name" value="DISINTEGRIN AND METALLOPROTEINASE DOMAIN-CONTAINING PROTEIN 17"/>
    <property type="match status" value="1"/>
</dbReference>
<evidence type="ECO:0000313" key="1">
    <source>
        <dbReference type="EMBL" id="KAK9880220.1"/>
    </source>
</evidence>
<dbReference type="InterPro" id="IPR051489">
    <property type="entry name" value="ADAM_Metalloproteinase"/>
</dbReference>
<name>A0AAW1UJI5_9CUCU</name>
<comment type="caution">
    <text evidence="1">The sequence shown here is derived from an EMBL/GenBank/DDBJ whole genome shotgun (WGS) entry which is preliminary data.</text>
</comment>
<evidence type="ECO:0000313" key="2">
    <source>
        <dbReference type="Proteomes" id="UP001431783"/>
    </source>
</evidence>
<protein>
    <submittedName>
        <fullName evidence="1">Uncharacterized protein</fullName>
    </submittedName>
</protein>
<dbReference type="AlphaFoldDB" id="A0AAW1UJI5"/>
<dbReference type="GO" id="GO:0005886">
    <property type="term" value="C:plasma membrane"/>
    <property type="evidence" value="ECO:0007669"/>
    <property type="project" value="TreeGrafter"/>
</dbReference>
<keyword evidence="2" id="KW-1185">Reference proteome</keyword>
<dbReference type="EMBL" id="JARQZJ010000064">
    <property type="protein sequence ID" value="KAK9880220.1"/>
    <property type="molecule type" value="Genomic_DNA"/>
</dbReference>
<dbReference type="Proteomes" id="UP001431783">
    <property type="component" value="Unassembled WGS sequence"/>
</dbReference>
<dbReference type="GO" id="GO:0007219">
    <property type="term" value="P:Notch signaling pathway"/>
    <property type="evidence" value="ECO:0007669"/>
    <property type="project" value="TreeGrafter"/>
</dbReference>
<organism evidence="1 2">
    <name type="scientific">Henosepilachna vigintioctopunctata</name>
    <dbReference type="NCBI Taxonomy" id="420089"/>
    <lineage>
        <taxon>Eukaryota</taxon>
        <taxon>Metazoa</taxon>
        <taxon>Ecdysozoa</taxon>
        <taxon>Arthropoda</taxon>
        <taxon>Hexapoda</taxon>
        <taxon>Insecta</taxon>
        <taxon>Pterygota</taxon>
        <taxon>Neoptera</taxon>
        <taxon>Endopterygota</taxon>
        <taxon>Coleoptera</taxon>
        <taxon>Polyphaga</taxon>
        <taxon>Cucujiformia</taxon>
        <taxon>Coccinelloidea</taxon>
        <taxon>Coccinellidae</taxon>
        <taxon>Epilachninae</taxon>
        <taxon>Epilachnini</taxon>
        <taxon>Henosepilachna</taxon>
    </lineage>
</organism>
<dbReference type="GO" id="GO:0006509">
    <property type="term" value="P:membrane protein ectodomain proteolysis"/>
    <property type="evidence" value="ECO:0007669"/>
    <property type="project" value="TreeGrafter"/>
</dbReference>
<sequence length="167" mass="19367">LLGRNLKYFEKIHTDSLEHNVIKSGLKETNHPFNKIHELKMDVFGKQFRLIMSPKHKVLHSKFKAYEVDGGGKEKIFHIDRQSFYEGRVFGETSSYVKMHIDNGLLTGTIHLPDEDEIYHIELYFCAVDRGIEILDVICWSKLKYFVCLCIGTHLLGAIFPNQITVQ</sequence>
<gene>
    <name evidence="1" type="ORF">WA026_010094</name>
</gene>
<accession>A0AAW1UJI5</accession>
<dbReference type="GO" id="GO:0004222">
    <property type="term" value="F:metalloendopeptidase activity"/>
    <property type="evidence" value="ECO:0007669"/>
    <property type="project" value="TreeGrafter"/>
</dbReference>
<reference evidence="1 2" key="1">
    <citation type="submission" date="2023-03" db="EMBL/GenBank/DDBJ databases">
        <title>Genome insight into feeding habits of ladybird beetles.</title>
        <authorList>
            <person name="Li H.-S."/>
            <person name="Huang Y.-H."/>
            <person name="Pang H."/>
        </authorList>
    </citation>
    <scope>NUCLEOTIDE SEQUENCE [LARGE SCALE GENOMIC DNA]</scope>
    <source>
        <strain evidence="1">SYSU_2023b</strain>
        <tissue evidence="1">Whole body</tissue>
    </source>
</reference>
<proteinExistence type="predicted"/>
<feature type="non-terminal residue" evidence="1">
    <location>
        <position position="1"/>
    </location>
</feature>